<keyword evidence="10" id="KW-0275">Fatty acid biosynthesis</keyword>
<keyword evidence="4" id="KW-0444">Lipid biosynthesis</keyword>
<keyword evidence="19" id="KW-1185">Reference proteome</keyword>
<dbReference type="PANTHER" id="PTHR28630">
    <property type="match status" value="1"/>
</dbReference>
<evidence type="ECO:0000256" key="3">
    <source>
        <dbReference type="ARBA" id="ARBA00022501"/>
    </source>
</evidence>
<dbReference type="PANTHER" id="PTHR28630:SF29">
    <property type="entry name" value="PROSTAMIDE_PROSTAGLANDIN F SYNTHASE"/>
    <property type="match status" value="1"/>
</dbReference>
<comment type="catalytic activity">
    <reaction evidence="16">
        <text>prostaglandin H2 + [thioredoxin]-dithiol = prostaglandin F2alpha + [thioredoxin]-disulfide</text>
        <dbReference type="Rhea" id="RHEA:28214"/>
        <dbReference type="Rhea" id="RHEA-COMP:10698"/>
        <dbReference type="Rhea" id="RHEA-COMP:10700"/>
        <dbReference type="ChEBI" id="CHEBI:29950"/>
        <dbReference type="ChEBI" id="CHEBI:50058"/>
        <dbReference type="ChEBI" id="CHEBI:57404"/>
        <dbReference type="ChEBI" id="CHEBI:57405"/>
        <dbReference type="EC" id="1.11.1.20"/>
    </reaction>
</comment>
<evidence type="ECO:0000256" key="16">
    <source>
        <dbReference type="ARBA" id="ARBA00047917"/>
    </source>
</evidence>
<keyword evidence="2" id="KW-0963">Cytoplasm</keyword>
<comment type="caution">
    <text evidence="18">The sequence shown here is derived from an EMBL/GenBank/DDBJ whole genome shotgun (WGS) entry which is preliminary data.</text>
</comment>
<dbReference type="InterPro" id="IPR032801">
    <property type="entry name" value="PXL2A/B/C"/>
</dbReference>
<protein>
    <recommendedName>
        <fullName evidence="14">Prostamide/prostaglandin F synthase</fullName>
        <ecNumber evidence="13">1.11.1.20</ecNumber>
    </recommendedName>
    <alternativeName>
        <fullName evidence="15">Peroxiredoxin-like 2B</fullName>
    </alternativeName>
</protein>
<evidence type="ECO:0000256" key="10">
    <source>
        <dbReference type="ARBA" id="ARBA00023160"/>
    </source>
</evidence>
<name>A0ABP0GIM8_CLALP</name>
<evidence type="ECO:0000256" key="11">
    <source>
        <dbReference type="ARBA" id="ARBA00037117"/>
    </source>
</evidence>
<evidence type="ECO:0000313" key="19">
    <source>
        <dbReference type="Proteomes" id="UP001642483"/>
    </source>
</evidence>
<evidence type="ECO:0000256" key="5">
    <source>
        <dbReference type="ARBA" id="ARBA00022585"/>
    </source>
</evidence>
<evidence type="ECO:0000256" key="4">
    <source>
        <dbReference type="ARBA" id="ARBA00022516"/>
    </source>
</evidence>
<evidence type="ECO:0000313" key="18">
    <source>
        <dbReference type="EMBL" id="CAK8690679.1"/>
    </source>
</evidence>
<keyword evidence="3" id="KW-0644">Prostaglandin metabolism</keyword>
<dbReference type="CDD" id="cd02970">
    <property type="entry name" value="PRX_like2"/>
    <property type="match status" value="1"/>
</dbReference>
<keyword evidence="6" id="KW-0276">Fatty acid metabolism</keyword>
<proteinExistence type="inferred from homology"/>
<organism evidence="18 19">
    <name type="scientific">Clavelina lepadiformis</name>
    <name type="common">Light-bulb sea squirt</name>
    <name type="synonym">Ascidia lepadiformis</name>
    <dbReference type="NCBI Taxonomy" id="159417"/>
    <lineage>
        <taxon>Eukaryota</taxon>
        <taxon>Metazoa</taxon>
        <taxon>Chordata</taxon>
        <taxon>Tunicata</taxon>
        <taxon>Ascidiacea</taxon>
        <taxon>Aplousobranchia</taxon>
        <taxon>Clavelinidae</taxon>
        <taxon>Clavelina</taxon>
    </lineage>
</organism>
<comment type="function">
    <text evidence="11">Catalyzes the reduction of prostaglandin-ethanolamide H(2) (prostamide H(2)) to prostamide F(2alpha) with NADPH as proton donor. Also able to reduce prostaglandin H(2) to prostaglandin F(2alpha).</text>
</comment>
<dbReference type="EMBL" id="CAWYQH010000119">
    <property type="protein sequence ID" value="CAK8690679.1"/>
    <property type="molecule type" value="Genomic_DNA"/>
</dbReference>
<keyword evidence="7" id="KW-0521">NADP</keyword>
<evidence type="ECO:0000256" key="9">
    <source>
        <dbReference type="ARBA" id="ARBA00023098"/>
    </source>
</evidence>
<comment type="subcellular location">
    <subcellularLocation>
        <location evidence="1">Cytoplasm</location>
        <location evidence="1">Cytosol</location>
    </subcellularLocation>
</comment>
<evidence type="ECO:0000256" key="15">
    <source>
        <dbReference type="ARBA" id="ARBA00041838"/>
    </source>
</evidence>
<evidence type="ECO:0000256" key="8">
    <source>
        <dbReference type="ARBA" id="ARBA00023002"/>
    </source>
</evidence>
<evidence type="ECO:0000256" key="2">
    <source>
        <dbReference type="ARBA" id="ARBA00022490"/>
    </source>
</evidence>
<evidence type="ECO:0000256" key="14">
    <source>
        <dbReference type="ARBA" id="ARBA00040768"/>
    </source>
</evidence>
<evidence type="ECO:0000256" key="17">
    <source>
        <dbReference type="ARBA" id="ARBA00048626"/>
    </source>
</evidence>
<dbReference type="Pfam" id="PF13911">
    <property type="entry name" value="AhpC-TSA_2"/>
    <property type="match status" value="1"/>
</dbReference>
<dbReference type="Gene3D" id="3.40.30.10">
    <property type="entry name" value="Glutaredoxin"/>
    <property type="match status" value="1"/>
</dbReference>
<gene>
    <name evidence="18" type="ORF">CVLEPA_LOCUS23264</name>
</gene>
<comment type="catalytic activity">
    <reaction evidence="17">
        <text>prostamide F2alpha + [thioredoxin]-disulfide = prostamide H2 + [thioredoxin]-dithiol</text>
        <dbReference type="Rhea" id="RHEA:26373"/>
        <dbReference type="Rhea" id="RHEA-COMP:10698"/>
        <dbReference type="Rhea" id="RHEA-COMP:10700"/>
        <dbReference type="ChEBI" id="CHEBI:29950"/>
        <dbReference type="ChEBI" id="CHEBI:50058"/>
        <dbReference type="ChEBI" id="CHEBI:53081"/>
        <dbReference type="ChEBI" id="CHEBI:53082"/>
        <dbReference type="EC" id="1.11.1.20"/>
    </reaction>
</comment>
<keyword evidence="8" id="KW-0560">Oxidoreductase</keyword>
<accession>A0ABP0GIM8</accession>
<keyword evidence="9" id="KW-0443">Lipid metabolism</keyword>
<dbReference type="Proteomes" id="UP001642483">
    <property type="component" value="Unassembled WGS sequence"/>
</dbReference>
<evidence type="ECO:0000256" key="6">
    <source>
        <dbReference type="ARBA" id="ARBA00022832"/>
    </source>
</evidence>
<evidence type="ECO:0000256" key="7">
    <source>
        <dbReference type="ARBA" id="ARBA00022857"/>
    </source>
</evidence>
<evidence type="ECO:0000256" key="12">
    <source>
        <dbReference type="ARBA" id="ARBA00037965"/>
    </source>
</evidence>
<evidence type="ECO:0000256" key="1">
    <source>
        <dbReference type="ARBA" id="ARBA00004514"/>
    </source>
</evidence>
<sequence>MALILKKIASNTITKIPSGEPLTVQSLWENNDVVIYFLRRFGCPVCRWISHNLSQIKPVLDENNVKLVGIGPETNGSKEFVDQKIFAGDIYVDEKKQCYKDLEFKTISLLGAVGSALDKKVRELADKAKKDSLGGNFKGDFNQMGGLLIVKKGGTGILMNYKQQSASDYVENQAILEALGIDATAKSSEGAAPACSRDASSQ</sequence>
<dbReference type="EC" id="1.11.1.20" evidence="13"/>
<dbReference type="SUPFAM" id="SSF52833">
    <property type="entry name" value="Thioredoxin-like"/>
    <property type="match status" value="1"/>
</dbReference>
<evidence type="ECO:0000256" key="13">
    <source>
        <dbReference type="ARBA" id="ARBA00039126"/>
    </source>
</evidence>
<comment type="similarity">
    <text evidence="12">Belongs to the peroxiredoxin-like PRXL2 family. Prostamide/prostaglandin F synthase subfamily.</text>
</comment>
<reference evidence="18 19" key="1">
    <citation type="submission" date="2024-02" db="EMBL/GenBank/DDBJ databases">
        <authorList>
            <person name="Daric V."/>
            <person name="Darras S."/>
        </authorList>
    </citation>
    <scope>NUCLEOTIDE SEQUENCE [LARGE SCALE GENOMIC DNA]</scope>
</reference>
<dbReference type="InterPro" id="IPR036249">
    <property type="entry name" value="Thioredoxin-like_sf"/>
</dbReference>
<keyword evidence="5" id="KW-0643">Prostaglandin biosynthesis</keyword>